<evidence type="ECO:0000256" key="2">
    <source>
        <dbReference type="ARBA" id="ARBA00004602"/>
    </source>
</evidence>
<dbReference type="SUPFAM" id="SSF81296">
    <property type="entry name" value="E set domains"/>
    <property type="match status" value="1"/>
</dbReference>
<dbReference type="FunFam" id="3.20.20.80:FF:000001">
    <property type="entry name" value="1,4-alpha-glucan branching enzyme"/>
    <property type="match status" value="1"/>
</dbReference>
<dbReference type="EMBL" id="CP151502">
    <property type="protein sequence ID" value="WZN59719.1"/>
    <property type="molecule type" value="Genomic_DNA"/>
</dbReference>
<dbReference type="Pfam" id="PF02806">
    <property type="entry name" value="Alpha-amylase_C"/>
    <property type="match status" value="1"/>
</dbReference>
<dbReference type="PANTHER" id="PTHR43651">
    <property type="entry name" value="1,4-ALPHA-GLUCAN-BRANCHING ENZYME"/>
    <property type="match status" value="1"/>
</dbReference>
<evidence type="ECO:0000313" key="11">
    <source>
        <dbReference type="EMBL" id="WZN59719.1"/>
    </source>
</evidence>
<dbReference type="FunFam" id="2.60.40.1180:FF:000003">
    <property type="entry name" value="1,4-alpha-glucan-branching enzyme, chloroplastic/amyloplastic"/>
    <property type="match status" value="1"/>
</dbReference>
<dbReference type="Proteomes" id="UP001472866">
    <property type="component" value="Chromosome 02"/>
</dbReference>
<dbReference type="SUPFAM" id="SSF51011">
    <property type="entry name" value="Glycosyl hydrolase domain"/>
    <property type="match status" value="1"/>
</dbReference>
<dbReference type="InterPro" id="IPR013780">
    <property type="entry name" value="Glyco_hydro_b"/>
</dbReference>
<dbReference type="CDD" id="cd11321">
    <property type="entry name" value="AmyAc_bac_euk_BE"/>
    <property type="match status" value="1"/>
</dbReference>
<dbReference type="PIRSF" id="PIRSF000463">
    <property type="entry name" value="GlgB"/>
    <property type="match status" value="1"/>
</dbReference>
<dbReference type="InterPro" id="IPR017853">
    <property type="entry name" value="GH"/>
</dbReference>
<evidence type="ECO:0000256" key="8">
    <source>
        <dbReference type="PIRSR" id="PIRSR000463-1"/>
    </source>
</evidence>
<dbReference type="CDD" id="cd02854">
    <property type="entry name" value="E_set_GBE_euk_N"/>
    <property type="match status" value="1"/>
</dbReference>
<sequence>MEGFAGIVDLRRGLGQRQVGSAVHASRAPPRRRTRTRGADLCKPKGKGYFGARENRRGRMLRFCATPPESGRLKVYDVDPMLNEFRDHLDYRYRRYREQLDAIVEAEGSLENFACGYDRMGFCVEDGKVVYREWAPAAQQVQLIGDFNDWKGWALEREAFGTWKLVLGEESECPVPHGSRVKVRLQTPHGIWVDRIPAWITYATVDANSFGAAYDGVFWNPPESERHVFRNQRPSPAPNALRIYECHVGMSGQEPKVSTYREFADEVLPRIKACNYNAIQLMAVQEHSYYASFGYHVTNAFAVSSRSGSPEDLKYLVDAAHGMGMVVIMDLVHSHASNNASDGLNGYDFGQKEEDSYFLSGDAGYHQQWDSRLFNYRNWEVLRYLLSNVKWWLQEYQFDGFRFDGVTSMLYHHHGINTAFTGSYSEYFGLSTNVDAVVYLMLANQLIHSCTKQGVSIAEDVSGMPTLCRPVSEGGVGFDYRLAMGVPDRWIEIIKHLPDEEWSMGDLVSTLCNRRYTEKTIAYSESHDQSIVGDQTIAFRLMGAEMYTGMSALEEAPQAVARGMALCKVIRAVTMAIGGEGWLNFMGNEFGHPEWIDFPREGNGWSYDKCRRRWDLADSPHLRYKFLLSFDAALEGLEEEHQFLCSPHQLVSEANEAKKTIVAERGALVFVFNFHHSEAYEGYKIGVGMPGKYALVLDSDAGVFGGQGRVYHDAEYFTTPEDGEGGFNGRPCSMQVFTPPRTVLVFRRVDE</sequence>
<comment type="pathway">
    <text evidence="7">Glycan biosynthesis.</text>
</comment>
<proteinExistence type="inferred from homology"/>
<feature type="region of interest" description="Disordered" evidence="9">
    <location>
        <begin position="19"/>
        <end position="39"/>
    </location>
</feature>
<dbReference type="InterPro" id="IPR013783">
    <property type="entry name" value="Ig-like_fold"/>
</dbReference>
<evidence type="ECO:0000259" key="10">
    <source>
        <dbReference type="SMART" id="SM00642"/>
    </source>
</evidence>
<evidence type="ECO:0000256" key="3">
    <source>
        <dbReference type="ARBA" id="ARBA00009000"/>
    </source>
</evidence>
<keyword evidence="12" id="KW-1185">Reference proteome</keyword>
<evidence type="ECO:0000256" key="9">
    <source>
        <dbReference type="SAM" id="MobiDB-lite"/>
    </source>
</evidence>
<dbReference type="InterPro" id="IPR006048">
    <property type="entry name" value="A-amylase/branching_C"/>
</dbReference>
<comment type="subcellular location">
    <subcellularLocation>
        <location evidence="2">Plastid</location>
        <location evidence="2">Amyloplast</location>
    </subcellularLocation>
</comment>
<name>A0AAX4P1N6_9CHLO</name>
<feature type="domain" description="Glycosyl hydrolase family 13 catalytic" evidence="10">
    <location>
        <begin position="256"/>
        <end position="623"/>
    </location>
</feature>
<evidence type="ECO:0000256" key="6">
    <source>
        <dbReference type="ARBA" id="ARBA00023234"/>
    </source>
</evidence>
<dbReference type="GO" id="GO:0005978">
    <property type="term" value="P:glycogen biosynthetic process"/>
    <property type="evidence" value="ECO:0007669"/>
    <property type="project" value="InterPro"/>
</dbReference>
<dbReference type="SMART" id="SM00642">
    <property type="entry name" value="Aamy"/>
    <property type="match status" value="1"/>
</dbReference>
<dbReference type="EC" id="2.4.1.18" evidence="4"/>
<organism evidence="11 12">
    <name type="scientific">Chloropicon roscoffensis</name>
    <dbReference type="NCBI Taxonomy" id="1461544"/>
    <lineage>
        <taxon>Eukaryota</taxon>
        <taxon>Viridiplantae</taxon>
        <taxon>Chlorophyta</taxon>
        <taxon>Chloropicophyceae</taxon>
        <taxon>Chloropicales</taxon>
        <taxon>Chloropicaceae</taxon>
        <taxon>Chloropicon</taxon>
    </lineage>
</organism>
<dbReference type="SUPFAM" id="SSF51445">
    <property type="entry name" value="(Trans)glycosidases"/>
    <property type="match status" value="1"/>
</dbReference>
<dbReference type="InterPro" id="IPR006047">
    <property type="entry name" value="GH13_cat_dom"/>
</dbReference>
<dbReference type="Gene3D" id="2.60.40.1180">
    <property type="entry name" value="Golgi alpha-mannosidase II"/>
    <property type="match status" value="1"/>
</dbReference>
<dbReference type="Gene3D" id="3.20.20.80">
    <property type="entry name" value="Glycosidases"/>
    <property type="match status" value="1"/>
</dbReference>
<accession>A0AAX4P1N6</accession>
<keyword evidence="6" id="KW-0934">Plastid</keyword>
<dbReference type="GO" id="GO:0004553">
    <property type="term" value="F:hydrolase activity, hydrolyzing O-glycosyl compounds"/>
    <property type="evidence" value="ECO:0007669"/>
    <property type="project" value="InterPro"/>
</dbReference>
<evidence type="ECO:0000256" key="5">
    <source>
        <dbReference type="ARBA" id="ARBA00022679"/>
    </source>
</evidence>
<keyword evidence="6" id="KW-0035">Amyloplast</keyword>
<dbReference type="GO" id="GO:0003844">
    <property type="term" value="F:1,4-alpha-glucan branching enzyme activity"/>
    <property type="evidence" value="ECO:0007669"/>
    <property type="project" value="UniProtKB-EC"/>
</dbReference>
<evidence type="ECO:0000256" key="1">
    <source>
        <dbReference type="ARBA" id="ARBA00000826"/>
    </source>
</evidence>
<dbReference type="Pfam" id="PF00128">
    <property type="entry name" value="Alpha-amylase"/>
    <property type="match status" value="1"/>
</dbReference>
<evidence type="ECO:0000313" key="12">
    <source>
        <dbReference type="Proteomes" id="UP001472866"/>
    </source>
</evidence>
<protein>
    <recommendedName>
        <fullName evidence="4">1,4-alpha-glucan branching enzyme</fullName>
        <ecNumber evidence="4">2.4.1.18</ecNumber>
    </recommendedName>
</protein>
<dbReference type="GO" id="GO:0009501">
    <property type="term" value="C:amyloplast"/>
    <property type="evidence" value="ECO:0007669"/>
    <property type="project" value="UniProtKB-SubCell"/>
</dbReference>
<dbReference type="InterPro" id="IPR004193">
    <property type="entry name" value="Glyco_hydro_13_N"/>
</dbReference>
<dbReference type="GO" id="GO:0043169">
    <property type="term" value="F:cation binding"/>
    <property type="evidence" value="ECO:0007669"/>
    <property type="project" value="InterPro"/>
</dbReference>
<feature type="active site" description="Proton donor" evidence="8">
    <location>
        <position position="459"/>
    </location>
</feature>
<comment type="catalytic activity">
    <reaction evidence="1">
        <text>Transfers a segment of a (1-&gt;4)-alpha-D-glucan chain to a primary hydroxy group in a similar glucan chain.</text>
        <dbReference type="EC" id="2.4.1.18"/>
    </reaction>
</comment>
<comment type="similarity">
    <text evidence="3">Belongs to the glycosyl hydrolase 13 family. GlgB subfamily.</text>
</comment>
<dbReference type="AlphaFoldDB" id="A0AAX4P1N6"/>
<gene>
    <name evidence="11" type="ORF">HKI87_02g12450</name>
</gene>
<dbReference type="InterPro" id="IPR037439">
    <property type="entry name" value="Branching_enzy"/>
</dbReference>
<feature type="active site" description="Nucleophile" evidence="8">
    <location>
        <position position="404"/>
    </location>
</feature>
<dbReference type="PANTHER" id="PTHR43651:SF2">
    <property type="entry name" value="1,4-ALPHA-GLUCAN-BRANCHING ENZYME, CHLOROPLASTIC_AMYLOPLASTIC"/>
    <property type="match status" value="1"/>
</dbReference>
<evidence type="ECO:0000256" key="4">
    <source>
        <dbReference type="ARBA" id="ARBA00012541"/>
    </source>
</evidence>
<evidence type="ECO:0000256" key="7">
    <source>
        <dbReference type="ARBA" id="ARBA00060592"/>
    </source>
</evidence>
<reference evidence="11 12" key="1">
    <citation type="submission" date="2024-03" db="EMBL/GenBank/DDBJ databases">
        <title>Complete genome sequence of the green alga Chloropicon roscoffensis RCC1871.</title>
        <authorList>
            <person name="Lemieux C."/>
            <person name="Pombert J.-F."/>
            <person name="Otis C."/>
            <person name="Turmel M."/>
        </authorList>
    </citation>
    <scope>NUCLEOTIDE SEQUENCE [LARGE SCALE GENOMIC DNA]</scope>
    <source>
        <strain evidence="11 12">RCC1871</strain>
    </source>
</reference>
<dbReference type="InterPro" id="IPR014756">
    <property type="entry name" value="Ig_E-set"/>
</dbReference>
<dbReference type="Gene3D" id="2.60.40.10">
    <property type="entry name" value="Immunoglobulins"/>
    <property type="match status" value="1"/>
</dbReference>
<dbReference type="FunFam" id="2.60.40.10:FF:000250">
    <property type="entry name" value="1,4-alpha-glucan-branching enzyme, chloroplastic/amyloplastic"/>
    <property type="match status" value="1"/>
</dbReference>
<dbReference type="Pfam" id="PF02922">
    <property type="entry name" value="CBM_48"/>
    <property type="match status" value="1"/>
</dbReference>
<keyword evidence="5" id="KW-0808">Transferase</keyword>